<protein>
    <submittedName>
        <fullName evidence="2">Uncharacterized protein</fullName>
    </submittedName>
</protein>
<dbReference type="EMBL" id="LFJN01000003">
    <property type="protein sequence ID" value="KPI44662.1"/>
    <property type="molecule type" value="Genomic_DNA"/>
</dbReference>
<comment type="caution">
    <text evidence="2">The sequence shown here is derived from an EMBL/GenBank/DDBJ whole genome shotgun (WGS) entry which is preliminary data.</text>
</comment>
<evidence type="ECO:0000256" key="1">
    <source>
        <dbReference type="SAM" id="MobiDB-lite"/>
    </source>
</evidence>
<organism evidence="2 3">
    <name type="scientific">Cyphellophora attinorum</name>
    <dbReference type="NCBI Taxonomy" id="1664694"/>
    <lineage>
        <taxon>Eukaryota</taxon>
        <taxon>Fungi</taxon>
        <taxon>Dikarya</taxon>
        <taxon>Ascomycota</taxon>
        <taxon>Pezizomycotina</taxon>
        <taxon>Eurotiomycetes</taxon>
        <taxon>Chaetothyriomycetidae</taxon>
        <taxon>Chaetothyriales</taxon>
        <taxon>Cyphellophoraceae</taxon>
        <taxon>Cyphellophora</taxon>
    </lineage>
</organism>
<keyword evidence="3" id="KW-1185">Reference proteome</keyword>
<accession>A0A0N1HGG0</accession>
<dbReference type="Proteomes" id="UP000038010">
    <property type="component" value="Unassembled WGS sequence"/>
</dbReference>
<feature type="compositionally biased region" description="Polar residues" evidence="1">
    <location>
        <begin position="8"/>
        <end position="20"/>
    </location>
</feature>
<feature type="region of interest" description="Disordered" evidence="1">
    <location>
        <begin position="368"/>
        <end position="418"/>
    </location>
</feature>
<feature type="region of interest" description="Disordered" evidence="1">
    <location>
        <begin position="1"/>
        <end position="20"/>
    </location>
</feature>
<reference evidence="2 3" key="1">
    <citation type="submission" date="2015-06" db="EMBL/GenBank/DDBJ databases">
        <title>Draft genome of the ant-associated black yeast Phialophora attae CBS 131958.</title>
        <authorList>
            <person name="Moreno L.F."/>
            <person name="Stielow B.J."/>
            <person name="de Hoog S."/>
            <person name="Vicente V.A."/>
            <person name="Weiss V.A."/>
            <person name="de Vries M."/>
            <person name="Cruz L.M."/>
            <person name="Souza E.M."/>
        </authorList>
    </citation>
    <scope>NUCLEOTIDE SEQUENCE [LARGE SCALE GENOMIC DNA]</scope>
    <source>
        <strain evidence="2 3">CBS 131958</strain>
    </source>
</reference>
<dbReference type="GeneID" id="28740979"/>
<evidence type="ECO:0000313" key="3">
    <source>
        <dbReference type="Proteomes" id="UP000038010"/>
    </source>
</evidence>
<feature type="compositionally biased region" description="Basic and acidic residues" evidence="1">
    <location>
        <begin position="378"/>
        <end position="387"/>
    </location>
</feature>
<sequence>MRSYRLGTRQQGRLDSQPRQQASLAAYDAESGQMFTEHSVQVRSRQHSDWIGELRTPSLAKKAGTPEQIGARSLVDAAVIMVAEKLFRDLGEEHFFNVPWNLAERVWQHVLATHRESFHTWRVLASTYAEQMSAKHHRYHIEIRQPSLSLPDYFSGLTSRNWLACLRLSPKETRTADLINICEITNLAVLDLSNGQVSFGPDNVKSPFDERILRSWAELAATGQAFVRLEALMLGWEQLGLWLFQYLPCFPALTKLVITDSSYLHQKNRKSWEPVALNYGWEARHAKRSAKSLRPVFDEPAFHRFAVSGILSQYSDAEDLPRNEQKTSDLPVVEACLGMPKKWAHILDDFPGSRTIYLERVKVVDKSRCPLSSSGSDSSKRSLHPERSPGSSSLSDKRVPRQASKARQRAIDFAEILG</sequence>
<dbReference type="RefSeq" id="XP_018004625.1">
    <property type="nucleotide sequence ID" value="XM_018149099.1"/>
</dbReference>
<dbReference type="VEuPathDB" id="FungiDB:AB675_8637"/>
<dbReference type="AlphaFoldDB" id="A0A0N1HGG0"/>
<gene>
    <name evidence="2" type="ORF">AB675_8637</name>
</gene>
<evidence type="ECO:0000313" key="2">
    <source>
        <dbReference type="EMBL" id="KPI44662.1"/>
    </source>
</evidence>
<proteinExistence type="predicted"/>
<dbReference type="OrthoDB" id="5273928at2759"/>
<name>A0A0N1HGG0_9EURO</name>